<evidence type="ECO:0000313" key="2">
    <source>
        <dbReference type="Proteomes" id="UP000003295"/>
    </source>
</evidence>
<dbReference type="HOGENOM" id="CLU_2681342_0_0_11"/>
<accession>C4FAR3</accession>
<protein>
    <submittedName>
        <fullName evidence="1">Uncharacterized protein</fullName>
    </submittedName>
</protein>
<name>C4FAR3_9ACTN</name>
<reference evidence="1 2" key="1">
    <citation type="submission" date="2009-04" db="EMBL/GenBank/DDBJ databases">
        <authorList>
            <person name="Weinstock G."/>
            <person name="Sodergren E."/>
            <person name="Clifton S."/>
            <person name="Fulton L."/>
            <person name="Fulton B."/>
            <person name="Courtney L."/>
            <person name="Fronick C."/>
            <person name="Harrison M."/>
            <person name="Strong C."/>
            <person name="Farmer C."/>
            <person name="Delahaunty K."/>
            <person name="Markovic C."/>
            <person name="Hall O."/>
            <person name="Minx P."/>
            <person name="Tomlinson C."/>
            <person name="Mitreva M."/>
            <person name="Nelson J."/>
            <person name="Hou S."/>
            <person name="Wollam A."/>
            <person name="Pepin K.H."/>
            <person name="Johnson M."/>
            <person name="Bhonagiri V."/>
            <person name="Nash W.E."/>
            <person name="Warren W."/>
            <person name="Chinwalla A."/>
            <person name="Mardis E.R."/>
            <person name="Wilson R.K."/>
        </authorList>
    </citation>
    <scope>NUCLEOTIDE SEQUENCE [LARGE SCALE GENOMIC DNA]</scope>
    <source>
        <strain evidence="1 2">DSM 13280</strain>
    </source>
</reference>
<sequence length="74" mass="8466">MTNRRETTHASSLYPARRRGCRQSGFIGKRFTQLNSQVIEQFEQRPTAFANGASPSRTPYQNCCSTFCPHGRIR</sequence>
<evidence type="ECO:0000313" key="1">
    <source>
        <dbReference type="EMBL" id="EEP44099.1"/>
    </source>
</evidence>
<organism evidence="1 2">
    <name type="scientific">Collinsella intestinalis DSM 13280</name>
    <dbReference type="NCBI Taxonomy" id="521003"/>
    <lineage>
        <taxon>Bacteria</taxon>
        <taxon>Bacillati</taxon>
        <taxon>Actinomycetota</taxon>
        <taxon>Coriobacteriia</taxon>
        <taxon>Coriobacteriales</taxon>
        <taxon>Coriobacteriaceae</taxon>
        <taxon>Collinsella</taxon>
    </lineage>
</organism>
<dbReference type="EMBL" id="ABXH02000021">
    <property type="protein sequence ID" value="EEP44099.1"/>
    <property type="molecule type" value="Genomic_DNA"/>
</dbReference>
<comment type="caution">
    <text evidence="1">The sequence shown here is derived from an EMBL/GenBank/DDBJ whole genome shotgun (WGS) entry which is preliminary data.</text>
</comment>
<dbReference type="STRING" id="521003.COLINT_03158"/>
<proteinExistence type="predicted"/>
<gene>
    <name evidence="1" type="ORF">COLINT_03158</name>
</gene>
<dbReference type="AlphaFoldDB" id="C4FAR3"/>
<dbReference type="Proteomes" id="UP000003295">
    <property type="component" value="Unassembled WGS sequence"/>
</dbReference>